<dbReference type="RefSeq" id="WP_207762189.1">
    <property type="nucleotide sequence ID" value="NZ_FYEH01000024.1"/>
</dbReference>
<accession>A0A212S4D6</accession>
<dbReference type="Proteomes" id="UP000197065">
    <property type="component" value="Unassembled WGS sequence"/>
</dbReference>
<name>A0A212S4D6_9PROT</name>
<keyword evidence="2" id="KW-1185">Reference proteome</keyword>
<organism evidence="1 2">
    <name type="scientific">Arboricoccus pini</name>
    <dbReference type="NCBI Taxonomy" id="1963835"/>
    <lineage>
        <taxon>Bacteria</taxon>
        <taxon>Pseudomonadati</taxon>
        <taxon>Pseudomonadota</taxon>
        <taxon>Alphaproteobacteria</taxon>
        <taxon>Geminicoccales</taxon>
        <taxon>Geminicoccaceae</taxon>
        <taxon>Arboricoccus</taxon>
    </lineage>
</organism>
<dbReference type="EMBL" id="FYEH01000024">
    <property type="protein sequence ID" value="SNB79904.1"/>
    <property type="molecule type" value="Genomic_DNA"/>
</dbReference>
<reference evidence="1 2" key="1">
    <citation type="submission" date="2017-06" db="EMBL/GenBank/DDBJ databases">
        <authorList>
            <person name="Kim H.J."/>
            <person name="Triplett B.A."/>
        </authorList>
    </citation>
    <scope>NUCLEOTIDE SEQUENCE [LARGE SCALE GENOMIC DNA]</scope>
    <source>
        <strain evidence="1 2">B29T1</strain>
    </source>
</reference>
<gene>
    <name evidence="1" type="ORF">SAMN07250955_1247</name>
</gene>
<dbReference type="AlphaFoldDB" id="A0A212S4D6"/>
<protein>
    <submittedName>
        <fullName evidence="1">Uncharacterized protein</fullName>
    </submittedName>
</protein>
<proteinExistence type="predicted"/>
<evidence type="ECO:0000313" key="2">
    <source>
        <dbReference type="Proteomes" id="UP000197065"/>
    </source>
</evidence>
<sequence length="63" mass="7098">MQDRLISSEAIAEAVRAYAEEMNRLNHDRRAQAESDHRALRKSERAIAGIMAAISRTECISRA</sequence>
<evidence type="ECO:0000313" key="1">
    <source>
        <dbReference type="EMBL" id="SNB79904.1"/>
    </source>
</evidence>